<dbReference type="InterPro" id="IPR000577">
    <property type="entry name" value="Carb_kinase_FGGY"/>
</dbReference>
<gene>
    <name evidence="7" type="ORF">NDI79_14025</name>
</gene>
<dbReference type="CDD" id="cd07802">
    <property type="entry name" value="ASKHA_NBD_FGGY_EcLyxK-like"/>
    <property type="match status" value="1"/>
</dbReference>
<sequence>MSSRDSDPDPGTVLVGVDAGLTNVTVTAFDGAGGELASASRSTPTVETASGRDEQDHDRLWDVVCEAVAAVTERVPTGAVAGVGVAGHGHGLYGLDADGAPVCGIKSTDSRALDTLEASHSDVLETVVDRLGWEPFGADPLSLLVWLREHDPAAYDRLETLLFSKDVLTHRLTGERSTDPSEASVFYGPTPEYDEEVFSALDIEDAFDALPPVVPSTEPCGTVTAAAAARTGLPEGTPVAAGLHDVAACTLGAGVTEPGDGLLILGTWGQSVAVLDAPEDGESGLPRRYLNRWLRYEGLRSGAACVEWFVENCGADWRREAGERGVSPYVVYEEAVSDVSPGADGLVFHPFLKGSTDHPNSSGGFYGLRLEHTSAHMLRAVYEGIAISQTSALESIGADVDAIRLTGGGAQSEAWAQMFADVSTLPVTVPTERETGALGAALCGGVAAGVYPTVEAAVDRAVGTAVRYDPDPETEARYRAVADAFAEVGDAMESPWETLKSLAQER</sequence>
<dbReference type="InterPro" id="IPR050406">
    <property type="entry name" value="FGGY_Carb_Kinase"/>
</dbReference>
<dbReference type="InterPro" id="IPR018485">
    <property type="entry name" value="FGGY_C"/>
</dbReference>
<comment type="caution">
    <text evidence="7">The sequence shown here is derived from an EMBL/GenBank/DDBJ whole genome shotgun (WGS) entry which is preliminary data.</text>
</comment>
<dbReference type="SUPFAM" id="SSF53067">
    <property type="entry name" value="Actin-like ATPase domain"/>
    <property type="match status" value="2"/>
</dbReference>
<dbReference type="Pfam" id="PF00370">
    <property type="entry name" value="FGGY_N"/>
    <property type="match status" value="1"/>
</dbReference>
<dbReference type="PIRSF" id="PIRSF000538">
    <property type="entry name" value="GlpK"/>
    <property type="match status" value="1"/>
</dbReference>
<dbReference type="Proteomes" id="UP001254813">
    <property type="component" value="Unassembled WGS sequence"/>
</dbReference>
<keyword evidence="2 3" id="KW-0418">Kinase</keyword>
<dbReference type="InterPro" id="IPR018483">
    <property type="entry name" value="Carb_kinase_FGGY_CS"/>
</dbReference>
<dbReference type="Gene3D" id="3.30.420.40">
    <property type="match status" value="2"/>
</dbReference>
<organism evidence="7 8">
    <name type="scientific">Halogeometricum luteum</name>
    <dbReference type="NCBI Taxonomy" id="2950537"/>
    <lineage>
        <taxon>Archaea</taxon>
        <taxon>Methanobacteriati</taxon>
        <taxon>Methanobacteriota</taxon>
        <taxon>Stenosarchaea group</taxon>
        <taxon>Halobacteria</taxon>
        <taxon>Halobacteriales</taxon>
        <taxon>Haloferacaceae</taxon>
        <taxon>Halogeometricum</taxon>
    </lineage>
</organism>
<evidence type="ECO:0000259" key="6">
    <source>
        <dbReference type="Pfam" id="PF02782"/>
    </source>
</evidence>
<dbReference type="PANTHER" id="PTHR43095:SF3">
    <property type="entry name" value="L-XYLULOSE_3-KETO-L-GULONATE KINASE"/>
    <property type="match status" value="1"/>
</dbReference>
<dbReference type="InterPro" id="IPR043129">
    <property type="entry name" value="ATPase_NBD"/>
</dbReference>
<comment type="similarity">
    <text evidence="3">Belongs to the FGGY kinase family.</text>
</comment>
<dbReference type="PANTHER" id="PTHR43095">
    <property type="entry name" value="SUGAR KINASE"/>
    <property type="match status" value="1"/>
</dbReference>
<reference evidence="7 8" key="1">
    <citation type="submission" date="2022-06" db="EMBL/GenBank/DDBJ databases">
        <title>Halogeometricum sp. a new haloarchaeum isolate from saline soil.</title>
        <authorList>
            <person name="Strakova D."/>
            <person name="Galisteo C."/>
            <person name="Sanchez-Porro C."/>
            <person name="Ventosa A."/>
        </authorList>
    </citation>
    <scope>NUCLEOTIDE SEQUENCE [LARGE SCALE GENOMIC DNA]</scope>
    <source>
        <strain evidence="8">S3BR25-2</strain>
    </source>
</reference>
<dbReference type="RefSeq" id="WP_310929163.1">
    <property type="nucleotide sequence ID" value="NZ_JAMQOQ010000003.1"/>
</dbReference>
<dbReference type="PROSITE" id="PS00445">
    <property type="entry name" value="FGGY_KINASES_2"/>
    <property type="match status" value="1"/>
</dbReference>
<evidence type="ECO:0000313" key="8">
    <source>
        <dbReference type="Proteomes" id="UP001254813"/>
    </source>
</evidence>
<accession>A0ABU2G3C1</accession>
<feature type="region of interest" description="Disordered" evidence="4">
    <location>
        <begin position="34"/>
        <end position="55"/>
    </location>
</feature>
<evidence type="ECO:0000259" key="5">
    <source>
        <dbReference type="Pfam" id="PF00370"/>
    </source>
</evidence>
<name>A0ABU2G3C1_9EURY</name>
<dbReference type="EMBL" id="JAMQOQ010000003">
    <property type="protein sequence ID" value="MDS0295291.1"/>
    <property type="molecule type" value="Genomic_DNA"/>
</dbReference>
<feature type="domain" description="Carbohydrate kinase FGGY C-terminal" evidence="6">
    <location>
        <begin position="263"/>
        <end position="448"/>
    </location>
</feature>
<proteinExistence type="inferred from homology"/>
<evidence type="ECO:0000256" key="3">
    <source>
        <dbReference type="RuleBase" id="RU003733"/>
    </source>
</evidence>
<dbReference type="GO" id="GO:0016301">
    <property type="term" value="F:kinase activity"/>
    <property type="evidence" value="ECO:0007669"/>
    <property type="project" value="UniProtKB-KW"/>
</dbReference>
<feature type="compositionally biased region" description="Polar residues" evidence="4">
    <location>
        <begin position="39"/>
        <end position="48"/>
    </location>
</feature>
<keyword evidence="8" id="KW-1185">Reference proteome</keyword>
<dbReference type="Pfam" id="PF02782">
    <property type="entry name" value="FGGY_C"/>
    <property type="match status" value="1"/>
</dbReference>
<dbReference type="InterPro" id="IPR018484">
    <property type="entry name" value="FGGY_N"/>
</dbReference>
<feature type="domain" description="Carbohydrate kinase FGGY N-terminal" evidence="5">
    <location>
        <begin position="14"/>
        <end position="252"/>
    </location>
</feature>
<evidence type="ECO:0000313" key="7">
    <source>
        <dbReference type="EMBL" id="MDS0295291.1"/>
    </source>
</evidence>
<evidence type="ECO:0000256" key="1">
    <source>
        <dbReference type="ARBA" id="ARBA00022679"/>
    </source>
</evidence>
<keyword evidence="1 3" id="KW-0808">Transferase</keyword>
<protein>
    <submittedName>
        <fullName evidence="7">Carbohydrate kinase</fullName>
    </submittedName>
</protein>
<evidence type="ECO:0000256" key="4">
    <source>
        <dbReference type="SAM" id="MobiDB-lite"/>
    </source>
</evidence>
<evidence type="ECO:0000256" key="2">
    <source>
        <dbReference type="ARBA" id="ARBA00022777"/>
    </source>
</evidence>